<dbReference type="PANTHER" id="PTHR28259">
    <property type="entry name" value="FLUORIDE EXPORT PROTEIN 1-RELATED"/>
    <property type="match status" value="1"/>
</dbReference>
<protein>
    <submittedName>
        <fullName evidence="11">Uncharacterized protein</fullName>
    </submittedName>
</protein>
<dbReference type="InterPro" id="IPR003691">
    <property type="entry name" value="FluC"/>
</dbReference>
<feature type="transmembrane region" description="Helical" evidence="10">
    <location>
        <begin position="373"/>
        <end position="393"/>
    </location>
</feature>
<evidence type="ECO:0000256" key="1">
    <source>
        <dbReference type="ARBA" id="ARBA00002598"/>
    </source>
</evidence>
<keyword evidence="3" id="KW-1003">Cell membrane</keyword>
<evidence type="ECO:0000256" key="10">
    <source>
        <dbReference type="SAM" id="Phobius"/>
    </source>
</evidence>
<dbReference type="Pfam" id="PF02537">
    <property type="entry name" value="CRCB"/>
    <property type="match status" value="2"/>
</dbReference>
<evidence type="ECO:0000313" key="11">
    <source>
        <dbReference type="EMBL" id="KAL3809728.1"/>
    </source>
</evidence>
<dbReference type="GO" id="GO:1903425">
    <property type="term" value="F:fluoride transmembrane transporter activity"/>
    <property type="evidence" value="ECO:0007669"/>
    <property type="project" value="UniProtKB-ARBA"/>
</dbReference>
<evidence type="ECO:0000256" key="4">
    <source>
        <dbReference type="ARBA" id="ARBA00022692"/>
    </source>
</evidence>
<keyword evidence="5 10" id="KW-1133">Transmembrane helix</keyword>
<reference evidence="11 12" key="1">
    <citation type="submission" date="2024-10" db="EMBL/GenBank/DDBJ databases">
        <title>Updated reference genomes for cyclostephanoid diatoms.</title>
        <authorList>
            <person name="Roberts W.R."/>
            <person name="Alverson A.J."/>
        </authorList>
    </citation>
    <scope>NUCLEOTIDE SEQUENCE [LARGE SCALE GENOMIC DNA]</scope>
    <source>
        <strain evidence="11 12">AJA228-03</strain>
    </source>
</reference>
<evidence type="ECO:0000256" key="7">
    <source>
        <dbReference type="ARBA" id="ARBA00035120"/>
    </source>
</evidence>
<keyword evidence="4 10" id="KW-0812">Transmembrane</keyword>
<comment type="similarity">
    <text evidence="7">Belongs to the fluoride channel Fluc/FEX (TC 1.A.43) family.</text>
</comment>
<evidence type="ECO:0000256" key="8">
    <source>
        <dbReference type="ARBA" id="ARBA00035585"/>
    </source>
</evidence>
<evidence type="ECO:0000256" key="3">
    <source>
        <dbReference type="ARBA" id="ARBA00022475"/>
    </source>
</evidence>
<proteinExistence type="inferred from homology"/>
<comment type="function">
    <text evidence="1">Fluoride channel required for the rapid expulsion of cytoplasmic fluoride.</text>
</comment>
<feature type="region of interest" description="Disordered" evidence="9">
    <location>
        <begin position="31"/>
        <end position="51"/>
    </location>
</feature>
<accession>A0ABD3RA75</accession>
<evidence type="ECO:0000256" key="2">
    <source>
        <dbReference type="ARBA" id="ARBA00004651"/>
    </source>
</evidence>
<dbReference type="Proteomes" id="UP001530377">
    <property type="component" value="Unassembled WGS sequence"/>
</dbReference>
<evidence type="ECO:0000313" key="12">
    <source>
        <dbReference type="Proteomes" id="UP001530377"/>
    </source>
</evidence>
<keyword evidence="6 10" id="KW-0472">Membrane</keyword>
<keyword evidence="12" id="KW-1185">Reference proteome</keyword>
<comment type="subcellular location">
    <subcellularLocation>
        <location evidence="2">Cell membrane</location>
        <topology evidence="2">Multi-pass membrane protein</topology>
    </subcellularLocation>
</comment>
<name>A0ABD3RA75_9STRA</name>
<gene>
    <name evidence="11" type="ORF">ACHAXA_011323</name>
</gene>
<feature type="transmembrane region" description="Helical" evidence="10">
    <location>
        <begin position="269"/>
        <end position="291"/>
    </location>
</feature>
<comment type="caution">
    <text evidence="11">The sequence shown here is derived from an EMBL/GenBank/DDBJ whole genome shotgun (WGS) entry which is preliminary data.</text>
</comment>
<dbReference type="GO" id="GO:0005886">
    <property type="term" value="C:plasma membrane"/>
    <property type="evidence" value="ECO:0007669"/>
    <property type="project" value="UniProtKB-SubCell"/>
</dbReference>
<evidence type="ECO:0000256" key="6">
    <source>
        <dbReference type="ARBA" id="ARBA00023136"/>
    </source>
</evidence>
<dbReference type="EMBL" id="JALLPB020000383">
    <property type="protein sequence ID" value="KAL3809728.1"/>
    <property type="molecule type" value="Genomic_DNA"/>
</dbReference>
<evidence type="ECO:0000256" key="9">
    <source>
        <dbReference type="SAM" id="MobiDB-lite"/>
    </source>
</evidence>
<dbReference type="PANTHER" id="PTHR28259:SF1">
    <property type="entry name" value="FLUORIDE EXPORT PROTEIN 1-RELATED"/>
    <property type="match status" value="1"/>
</dbReference>
<evidence type="ECO:0000256" key="5">
    <source>
        <dbReference type="ARBA" id="ARBA00022989"/>
    </source>
</evidence>
<sequence length="439" mass="48188">MQERAPPVDQPGVNRAASSLAGCDEEVGTANHLGSDATTTMTTTMRSPNQTSWRTAPDVIYLSLFSILGYTLRVYVGRFFGGDCESNATGLDSIIHDFLWPISSRVCVTSNGRSMQHGGALFIDMPANMLGCLIMGYFVGYPSKDRDDYPDWLALPCLSHGHSLQLDGSLHLGIKTGLCGSLTTYSSWNTQMVLMMDGTANPYLGSQIFASLFGYVLGYQASSVSYRVGRTLGTWSSPDKRGNPHVLDIAPTSSCERKFRSRCHHDHHLRWITPMLLFVIVGTLIGLYVAGDAYWGIPYYRELWIGSLFAPTGTLLRYRLSALNSRLGIRGEYWFPAGTLLANLLGCIISAAITAWIIARSSTDEEGGAQQSWMIQILNAISLGVAGCLSTVSTYVKECVELGEKYPPYDKKQFVYSHGTVLCCCLFGLMVYSPIVRFA</sequence>
<comment type="catalytic activity">
    <reaction evidence="8">
        <text>fluoride(in) = fluoride(out)</text>
        <dbReference type="Rhea" id="RHEA:76159"/>
        <dbReference type="ChEBI" id="CHEBI:17051"/>
    </reaction>
    <physiologicalReaction direction="left-to-right" evidence="8">
        <dbReference type="Rhea" id="RHEA:76160"/>
    </physiologicalReaction>
</comment>
<feature type="transmembrane region" description="Helical" evidence="10">
    <location>
        <begin position="59"/>
        <end position="76"/>
    </location>
</feature>
<dbReference type="AlphaFoldDB" id="A0ABD3RA75"/>
<feature type="transmembrane region" description="Helical" evidence="10">
    <location>
        <begin position="414"/>
        <end position="435"/>
    </location>
</feature>
<feature type="transmembrane region" description="Helical" evidence="10">
    <location>
        <begin position="333"/>
        <end position="358"/>
    </location>
</feature>
<organism evidence="11 12">
    <name type="scientific">Cyclostephanos tholiformis</name>
    <dbReference type="NCBI Taxonomy" id="382380"/>
    <lineage>
        <taxon>Eukaryota</taxon>
        <taxon>Sar</taxon>
        <taxon>Stramenopiles</taxon>
        <taxon>Ochrophyta</taxon>
        <taxon>Bacillariophyta</taxon>
        <taxon>Coscinodiscophyceae</taxon>
        <taxon>Thalassiosirophycidae</taxon>
        <taxon>Stephanodiscales</taxon>
        <taxon>Stephanodiscaceae</taxon>
        <taxon>Cyclostephanos</taxon>
    </lineage>
</organism>